<keyword evidence="2" id="KW-1185">Reference proteome</keyword>
<evidence type="ECO:0000313" key="2">
    <source>
        <dbReference type="Proteomes" id="UP000275385"/>
    </source>
</evidence>
<proteinExistence type="predicted"/>
<organism evidence="1 2">
    <name type="scientific">Coniochaeta pulveracea</name>
    <dbReference type="NCBI Taxonomy" id="177199"/>
    <lineage>
        <taxon>Eukaryota</taxon>
        <taxon>Fungi</taxon>
        <taxon>Dikarya</taxon>
        <taxon>Ascomycota</taxon>
        <taxon>Pezizomycotina</taxon>
        <taxon>Sordariomycetes</taxon>
        <taxon>Sordariomycetidae</taxon>
        <taxon>Coniochaetales</taxon>
        <taxon>Coniochaetaceae</taxon>
        <taxon>Coniochaeta</taxon>
    </lineage>
</organism>
<evidence type="ECO:0000313" key="1">
    <source>
        <dbReference type="EMBL" id="RKU40170.1"/>
    </source>
</evidence>
<protein>
    <submittedName>
        <fullName evidence="1">Uncharacterized protein</fullName>
    </submittedName>
</protein>
<gene>
    <name evidence="1" type="ORF">DL546_001578</name>
</gene>
<dbReference type="AlphaFoldDB" id="A0A420XXA7"/>
<sequence length="119" mass="12881">MQLGDEECTLCSWKAEEEEKHGRSVVPSPFLTCATAGITMDGVCSGCIMDSGSSLDMISRCSVALATVAPERNYSLKTKIEESLHGTPLFLGEEPDHESSIRQLLHLAASGDTEQHEIQ</sequence>
<accession>A0A420XXA7</accession>
<comment type="caution">
    <text evidence="1">The sequence shown here is derived from an EMBL/GenBank/DDBJ whole genome shotgun (WGS) entry which is preliminary data.</text>
</comment>
<dbReference type="Proteomes" id="UP000275385">
    <property type="component" value="Unassembled WGS sequence"/>
</dbReference>
<name>A0A420XXA7_9PEZI</name>
<dbReference type="EMBL" id="QVQW01000117">
    <property type="protein sequence ID" value="RKU40170.1"/>
    <property type="molecule type" value="Genomic_DNA"/>
</dbReference>
<reference evidence="1 2" key="1">
    <citation type="submission" date="2018-08" db="EMBL/GenBank/DDBJ databases">
        <title>Draft genome of the lignicolous fungus Coniochaeta pulveracea.</title>
        <authorList>
            <person name="Borstlap C.J."/>
            <person name="De Witt R.N."/>
            <person name="Botha A."/>
            <person name="Volschenk H."/>
        </authorList>
    </citation>
    <scope>NUCLEOTIDE SEQUENCE [LARGE SCALE GENOMIC DNA]</scope>
    <source>
        <strain evidence="1 2">CAB683</strain>
    </source>
</reference>